<keyword evidence="15" id="KW-1185">Reference proteome</keyword>
<dbReference type="Pfam" id="PF00753">
    <property type="entry name" value="Lactamase_B"/>
    <property type="match status" value="1"/>
</dbReference>
<dbReference type="RefSeq" id="WP_265765102.1">
    <property type="nucleotide sequence ID" value="NZ_JAGGJA010000003.1"/>
</dbReference>
<keyword evidence="8" id="KW-0732">Signal</keyword>
<sequence>MTYLLLLYFSLFSFTTAPPDHQIEVTQLEENVYLYESFATYQGQLISANGLVLVSGNEVALIDTPWDESQTRQLLNWIDDKIDKPVAFAVITHAHQDRIGGIDVLKTNHIPTVSGELTATQAVQNGYAQPDASFQSDTLLTYGQASIDMFYPGPGHTVDNTVVYLNDRDILYGGCFIKSAQAQSLGNLADAYVQDWSQSLARVKERYPERKLVIPGHGKWTPGAIENTLNLLLKAE</sequence>
<comment type="subunit">
    <text evidence="5">Monomer.</text>
</comment>
<evidence type="ECO:0000256" key="12">
    <source>
        <dbReference type="ARBA" id="ARBA00023251"/>
    </source>
</evidence>
<evidence type="ECO:0000259" key="13">
    <source>
        <dbReference type="SMART" id="SM00849"/>
    </source>
</evidence>
<organism evidence="14 15">
    <name type="scientific">Fodinibius salsisoli</name>
    <dbReference type="NCBI Taxonomy" id="2820877"/>
    <lineage>
        <taxon>Bacteria</taxon>
        <taxon>Pseudomonadati</taxon>
        <taxon>Balneolota</taxon>
        <taxon>Balneolia</taxon>
        <taxon>Balneolales</taxon>
        <taxon>Balneolaceae</taxon>
        <taxon>Fodinibius</taxon>
    </lineage>
</organism>
<comment type="caution">
    <text evidence="14">The sequence shown here is derived from an EMBL/GenBank/DDBJ whole genome shotgun (WGS) entry which is preliminary data.</text>
</comment>
<dbReference type="InterPro" id="IPR001279">
    <property type="entry name" value="Metallo-B-lactamas"/>
</dbReference>
<name>A0ABT3PKC8_9BACT</name>
<comment type="cofactor">
    <cofactor evidence="2">
        <name>Zn(2+)</name>
        <dbReference type="ChEBI" id="CHEBI:29105"/>
    </cofactor>
</comment>
<evidence type="ECO:0000256" key="8">
    <source>
        <dbReference type="ARBA" id="ARBA00022729"/>
    </source>
</evidence>
<evidence type="ECO:0000256" key="6">
    <source>
        <dbReference type="ARBA" id="ARBA00012865"/>
    </source>
</evidence>
<keyword evidence="10 14" id="KW-0378">Hydrolase</keyword>
<dbReference type="PANTHER" id="PTHR42951:SF4">
    <property type="entry name" value="ACYL-COENZYME A THIOESTERASE MBLAC2"/>
    <property type="match status" value="1"/>
</dbReference>
<evidence type="ECO:0000256" key="2">
    <source>
        <dbReference type="ARBA" id="ARBA00001947"/>
    </source>
</evidence>
<evidence type="ECO:0000256" key="4">
    <source>
        <dbReference type="ARBA" id="ARBA00005250"/>
    </source>
</evidence>
<dbReference type="SUPFAM" id="SSF56281">
    <property type="entry name" value="Metallo-hydrolase/oxidoreductase"/>
    <property type="match status" value="1"/>
</dbReference>
<feature type="domain" description="Metallo-beta-lactamase" evidence="13">
    <location>
        <begin position="47"/>
        <end position="217"/>
    </location>
</feature>
<proteinExistence type="inferred from homology"/>
<dbReference type="PANTHER" id="PTHR42951">
    <property type="entry name" value="METALLO-BETA-LACTAMASE DOMAIN-CONTAINING"/>
    <property type="match status" value="1"/>
</dbReference>
<evidence type="ECO:0000256" key="1">
    <source>
        <dbReference type="ARBA" id="ARBA00001526"/>
    </source>
</evidence>
<dbReference type="EMBL" id="JAGGJA010000003">
    <property type="protein sequence ID" value="MCW9706396.1"/>
    <property type="molecule type" value="Genomic_DNA"/>
</dbReference>
<gene>
    <name evidence="14" type="primary">bla</name>
    <name evidence="14" type="ORF">J6I44_06000</name>
</gene>
<evidence type="ECO:0000256" key="7">
    <source>
        <dbReference type="ARBA" id="ARBA00022723"/>
    </source>
</evidence>
<dbReference type="NCBIfam" id="NF033088">
    <property type="entry name" value="bla_subclass_B1"/>
    <property type="match status" value="1"/>
</dbReference>
<dbReference type="Proteomes" id="UP001207918">
    <property type="component" value="Unassembled WGS sequence"/>
</dbReference>
<keyword evidence="11" id="KW-0862">Zinc</keyword>
<evidence type="ECO:0000313" key="14">
    <source>
        <dbReference type="EMBL" id="MCW9706396.1"/>
    </source>
</evidence>
<dbReference type="NCBIfam" id="NF012229">
    <property type="entry name" value="bla_class_B_core"/>
    <property type="match status" value="1"/>
</dbReference>
<evidence type="ECO:0000256" key="10">
    <source>
        <dbReference type="ARBA" id="ARBA00022801"/>
    </source>
</evidence>
<dbReference type="EC" id="3.5.2.6" evidence="6"/>
<protein>
    <recommendedName>
        <fullName evidence="6">beta-lactamase</fullName>
        <ecNumber evidence="6">3.5.2.6</ecNumber>
    </recommendedName>
</protein>
<dbReference type="InterPro" id="IPR050855">
    <property type="entry name" value="NDM-1-like"/>
</dbReference>
<dbReference type="SMART" id="SM00849">
    <property type="entry name" value="Lactamase_B"/>
    <property type="match status" value="1"/>
</dbReference>
<dbReference type="InterPro" id="IPR036866">
    <property type="entry name" value="RibonucZ/Hydroxyglut_hydro"/>
</dbReference>
<evidence type="ECO:0000256" key="11">
    <source>
        <dbReference type="ARBA" id="ARBA00022833"/>
    </source>
</evidence>
<keyword evidence="12" id="KW-0046">Antibiotic resistance</keyword>
<dbReference type="InterPro" id="IPR058199">
    <property type="entry name" value="BlaB//VIM/IMP-1"/>
</dbReference>
<comment type="similarity">
    <text evidence="4">Belongs to the metallo-beta-lactamase superfamily. Class-B beta-lactamase family.</text>
</comment>
<reference evidence="14 15" key="1">
    <citation type="submission" date="2021-03" db="EMBL/GenBank/DDBJ databases">
        <title>Aliifodinibius sp. nov., a new bacterium isolated from saline soil.</title>
        <authorList>
            <person name="Galisteo C."/>
            <person name="De La Haba R."/>
            <person name="Sanchez-Porro C."/>
            <person name="Ventosa A."/>
        </authorList>
    </citation>
    <scope>NUCLEOTIDE SEQUENCE [LARGE SCALE GENOMIC DNA]</scope>
    <source>
        <strain evidence="14 15">1BSP15-2V2</strain>
    </source>
</reference>
<accession>A0ABT3PKC8</accession>
<evidence type="ECO:0000256" key="3">
    <source>
        <dbReference type="ARBA" id="ARBA00004418"/>
    </source>
</evidence>
<evidence type="ECO:0000256" key="9">
    <source>
        <dbReference type="ARBA" id="ARBA00022764"/>
    </source>
</evidence>
<evidence type="ECO:0000313" key="15">
    <source>
        <dbReference type="Proteomes" id="UP001207918"/>
    </source>
</evidence>
<comment type="subcellular location">
    <subcellularLocation>
        <location evidence="3">Periplasm</location>
    </subcellularLocation>
</comment>
<dbReference type="GO" id="GO:0008800">
    <property type="term" value="F:beta-lactamase activity"/>
    <property type="evidence" value="ECO:0007669"/>
    <property type="project" value="UniProtKB-EC"/>
</dbReference>
<dbReference type="Gene3D" id="3.60.15.10">
    <property type="entry name" value="Ribonuclease Z/Hydroxyacylglutathione hydrolase-like"/>
    <property type="match status" value="1"/>
</dbReference>
<evidence type="ECO:0000256" key="5">
    <source>
        <dbReference type="ARBA" id="ARBA00011245"/>
    </source>
</evidence>
<keyword evidence="7" id="KW-0479">Metal-binding</keyword>
<keyword evidence="9" id="KW-0574">Periplasm</keyword>
<comment type="catalytic activity">
    <reaction evidence="1">
        <text>a beta-lactam + H2O = a substituted beta-amino acid</text>
        <dbReference type="Rhea" id="RHEA:20401"/>
        <dbReference type="ChEBI" id="CHEBI:15377"/>
        <dbReference type="ChEBI" id="CHEBI:35627"/>
        <dbReference type="ChEBI" id="CHEBI:140347"/>
        <dbReference type="EC" id="3.5.2.6"/>
    </reaction>
</comment>